<dbReference type="AlphaFoldDB" id="A0A369JEH9"/>
<dbReference type="Gene3D" id="3.80.10.10">
    <property type="entry name" value="Ribonuclease Inhibitor"/>
    <property type="match status" value="1"/>
</dbReference>
<reference evidence="2" key="1">
    <citation type="submission" date="2018-04" db="EMBL/GenBank/DDBJ databases">
        <title>Whole genome sequencing of Hypsizygus marmoreus.</title>
        <authorList>
            <person name="Choi I.-G."/>
            <person name="Min B."/>
            <person name="Kim J.-G."/>
            <person name="Kim S."/>
            <person name="Oh Y.-L."/>
            <person name="Kong W.-S."/>
            <person name="Park H."/>
            <person name="Jeong J."/>
            <person name="Song E.-S."/>
        </authorList>
    </citation>
    <scope>NUCLEOTIDE SEQUENCE [LARGE SCALE GENOMIC DNA]</scope>
    <source>
        <strain evidence="2">51987-8</strain>
    </source>
</reference>
<dbReference type="SUPFAM" id="SSF52047">
    <property type="entry name" value="RNI-like"/>
    <property type="match status" value="1"/>
</dbReference>
<evidence type="ECO:0000313" key="2">
    <source>
        <dbReference type="EMBL" id="RDB18815.1"/>
    </source>
</evidence>
<dbReference type="Proteomes" id="UP000076154">
    <property type="component" value="Unassembled WGS sequence"/>
</dbReference>
<feature type="domain" description="F-box" evidence="1">
    <location>
        <begin position="92"/>
        <end position="159"/>
    </location>
</feature>
<dbReference type="InParanoid" id="A0A369JEH9"/>
<evidence type="ECO:0000313" key="3">
    <source>
        <dbReference type="Proteomes" id="UP000076154"/>
    </source>
</evidence>
<comment type="caution">
    <text evidence="2">The sequence shown here is derived from an EMBL/GenBank/DDBJ whole genome shotgun (WGS) entry which is preliminary data.</text>
</comment>
<dbReference type="Gene3D" id="1.20.1280.50">
    <property type="match status" value="1"/>
</dbReference>
<proteinExistence type="predicted"/>
<dbReference type="InterPro" id="IPR036047">
    <property type="entry name" value="F-box-like_dom_sf"/>
</dbReference>
<dbReference type="SUPFAM" id="SSF81383">
    <property type="entry name" value="F-box domain"/>
    <property type="match status" value="1"/>
</dbReference>
<dbReference type="PANTHER" id="PTHR38926">
    <property type="entry name" value="F-BOX DOMAIN CONTAINING PROTEIN, EXPRESSED"/>
    <property type="match status" value="1"/>
</dbReference>
<protein>
    <recommendedName>
        <fullName evidence="1">F-box domain-containing protein</fullName>
    </recommendedName>
</protein>
<evidence type="ECO:0000259" key="1">
    <source>
        <dbReference type="Pfam" id="PF12937"/>
    </source>
</evidence>
<organism evidence="2 3">
    <name type="scientific">Hypsizygus marmoreus</name>
    <name type="common">White beech mushroom</name>
    <name type="synonym">Agaricus marmoreus</name>
    <dbReference type="NCBI Taxonomy" id="39966"/>
    <lineage>
        <taxon>Eukaryota</taxon>
        <taxon>Fungi</taxon>
        <taxon>Dikarya</taxon>
        <taxon>Basidiomycota</taxon>
        <taxon>Agaricomycotina</taxon>
        <taxon>Agaricomycetes</taxon>
        <taxon>Agaricomycetidae</taxon>
        <taxon>Agaricales</taxon>
        <taxon>Tricholomatineae</taxon>
        <taxon>Lyophyllaceae</taxon>
        <taxon>Hypsizygus</taxon>
    </lineage>
</organism>
<dbReference type="InterPro" id="IPR032675">
    <property type="entry name" value="LRR_dom_sf"/>
</dbReference>
<dbReference type="InterPro" id="IPR001810">
    <property type="entry name" value="F-box_dom"/>
</dbReference>
<name>A0A369JEH9_HYPMA</name>
<gene>
    <name evidence="2" type="ORF">Hypma_014565</name>
</gene>
<dbReference type="OrthoDB" id="2269034at2759"/>
<accession>A0A369JEH9</accession>
<keyword evidence="3" id="KW-1185">Reference proteome</keyword>
<dbReference type="PANTHER" id="PTHR38926:SF5">
    <property type="entry name" value="F-BOX AND LEUCINE-RICH REPEAT PROTEIN 6"/>
    <property type="match status" value="1"/>
</dbReference>
<sequence>MSTISEYQRLLQLLLTHEPQRSDYILSPSVHQEFREMRGRLRILLERFDFDSSIDTAIQPPTEMSLDQQQPTHPLCIWLIQNISFSIAPHKRLPAEIWSEIFMTVTPWHMLFPPDRSDHLLPSSATPVTPTTVWTLMQVCSRWRQIAKTTPDLWRNVTISHDPSCRTPRDRWADRIRRIVEVSGGFLSRGTLFLSISIIVGSLEPYSAEEESLQYLVRDANPVWDIISPISRQLLSLNINSSSGLFWRFLESGPLPFDSLRSVTLDLHPLSHPLSHPFDTSRFTNVTTFSDAPRLQSLCLNRNNVPDTSFRPGALSDLHEFQLPWGHLTMVMLQDVWTTPVACYAILSQCPNLSASALWVTFTELEIPFNIASHLPTHESLTHHGLRWISFHFDFPATGPYFPDGFLRPLAFPSLNSLFINTELSSHDMIESSILSLLRRSECKLEQFSLSWGKVDDEDALIVHPDLHAVLDHLSPTLESLTLYSWHITHDVLDLMMRRCLLPKLTYLACYLESWECLSLFLDMVEARTQASDIHPILNYISTFFSATPQIDEFSKQVKERAISAMEVANEEGRRFDIIGLHEY</sequence>
<dbReference type="Pfam" id="PF12937">
    <property type="entry name" value="F-box-like"/>
    <property type="match status" value="1"/>
</dbReference>
<dbReference type="EMBL" id="LUEZ02000087">
    <property type="protein sequence ID" value="RDB18815.1"/>
    <property type="molecule type" value="Genomic_DNA"/>
</dbReference>